<accession>A0A7Z1B3Q3</accession>
<evidence type="ECO:0000313" key="3">
    <source>
        <dbReference type="Proteomes" id="UP000185604"/>
    </source>
</evidence>
<dbReference type="Proteomes" id="UP000185604">
    <property type="component" value="Unassembled WGS sequence"/>
</dbReference>
<keyword evidence="1" id="KW-0472">Membrane</keyword>
<protein>
    <submittedName>
        <fullName evidence="2">Uncharacterized protein</fullName>
    </submittedName>
</protein>
<name>A0A7Z1B3Q3_9BACI</name>
<dbReference type="EMBL" id="LKPO01000013">
    <property type="protein sequence ID" value="OLF93754.1"/>
    <property type="molecule type" value="Genomic_DNA"/>
</dbReference>
<reference evidence="2 3" key="1">
    <citation type="journal article" date="2016" name="Front. Microbiol.">
        <title>High-Level Heat Resistance of Spores of Bacillus amyloliquefaciens and Bacillus licheniformis Results from the Presence of a spoVA Operon in a Tn1546 Transposon.</title>
        <authorList>
            <person name="Berendsen E.M."/>
            <person name="Koning R.A."/>
            <person name="Boekhorst J."/>
            <person name="de Jong A."/>
            <person name="Kuipers O.P."/>
            <person name="Wells-Bennik M.H."/>
        </authorList>
    </citation>
    <scope>NUCLEOTIDE SEQUENCE [LARGE SCALE GENOMIC DNA]</scope>
    <source>
        <strain evidence="2 3">B4121</strain>
    </source>
</reference>
<dbReference type="RefSeq" id="WP_155273789.1">
    <property type="nucleotide sequence ID" value="NZ_CP023168.1"/>
</dbReference>
<proteinExistence type="predicted"/>
<evidence type="ECO:0000256" key="1">
    <source>
        <dbReference type="SAM" id="Phobius"/>
    </source>
</evidence>
<dbReference type="AlphaFoldDB" id="A0A7Z1B3Q3"/>
<keyword evidence="1" id="KW-1133">Transmembrane helix</keyword>
<comment type="caution">
    <text evidence="2">The sequence shown here is derived from an EMBL/GenBank/DDBJ whole genome shotgun (WGS) entry which is preliminary data.</text>
</comment>
<gene>
    <name evidence="2" type="ORF">B4121_2124</name>
</gene>
<evidence type="ECO:0000313" key="2">
    <source>
        <dbReference type="EMBL" id="OLF93754.1"/>
    </source>
</evidence>
<feature type="transmembrane region" description="Helical" evidence="1">
    <location>
        <begin position="30"/>
        <end position="50"/>
    </location>
</feature>
<sequence length="56" mass="6233">MNTQMLFVLSGIFLLNLAILSGINGVWWGLALGGSIIFNLIGVVLLMRYINEKRHT</sequence>
<organism evidence="2 3">
    <name type="scientific">Bacillus paralicheniformis</name>
    <dbReference type="NCBI Taxonomy" id="1648923"/>
    <lineage>
        <taxon>Bacteria</taxon>
        <taxon>Bacillati</taxon>
        <taxon>Bacillota</taxon>
        <taxon>Bacilli</taxon>
        <taxon>Bacillales</taxon>
        <taxon>Bacillaceae</taxon>
        <taxon>Bacillus</taxon>
    </lineage>
</organism>
<keyword evidence="1" id="KW-0812">Transmembrane</keyword>